<gene>
    <name evidence="2" type="ORF">SOCE836_017120</name>
</gene>
<feature type="region of interest" description="Disordered" evidence="1">
    <location>
        <begin position="228"/>
        <end position="248"/>
    </location>
</feature>
<feature type="compositionally biased region" description="Basic and acidic residues" evidence="1">
    <location>
        <begin position="65"/>
        <end position="75"/>
    </location>
</feature>
<name>A0A4P2QJ31_SORCE</name>
<dbReference type="AlphaFoldDB" id="A0A4P2QJ31"/>
<evidence type="ECO:0000313" key="2">
    <source>
        <dbReference type="EMBL" id="AUX29621.1"/>
    </source>
</evidence>
<dbReference type="Proteomes" id="UP000295497">
    <property type="component" value="Chromosome"/>
</dbReference>
<feature type="compositionally biased region" description="Basic and acidic residues" evidence="1">
    <location>
        <begin position="29"/>
        <end position="41"/>
    </location>
</feature>
<sequence length="248" mass="26490">MRPRLASPRDASLSARRTCPAVGRGSGPGERHAGGEREAGSGRRRRRAGATHGVEAGGSRGTGAGRDRSDGRGEAGRGSGCTGRGGRRTTTTGSMPPFSGPGARLVMKVGDSGRRSSRRPEGGSPRAFDFSAGLTSTPRRRARPRSARGPAVNGERRRSRAAVFTDRTRDATLTDSSRHRAMCNGPCSWLPQRGREAWRCRRARVAHEVDVRSQGRADVDADHVLRDDVSEADARVKTGPPGKTMPYQ</sequence>
<organism evidence="2 3">
    <name type="scientific">Sorangium cellulosum</name>
    <name type="common">Polyangium cellulosum</name>
    <dbReference type="NCBI Taxonomy" id="56"/>
    <lineage>
        <taxon>Bacteria</taxon>
        <taxon>Pseudomonadati</taxon>
        <taxon>Myxococcota</taxon>
        <taxon>Polyangia</taxon>
        <taxon>Polyangiales</taxon>
        <taxon>Polyangiaceae</taxon>
        <taxon>Sorangium</taxon>
    </lineage>
</organism>
<feature type="compositionally biased region" description="Basic and acidic residues" evidence="1">
    <location>
        <begin position="111"/>
        <end position="121"/>
    </location>
</feature>
<dbReference type="EMBL" id="CP012672">
    <property type="protein sequence ID" value="AUX29621.1"/>
    <property type="molecule type" value="Genomic_DNA"/>
</dbReference>
<accession>A0A4P2QJ31</accession>
<evidence type="ECO:0000256" key="1">
    <source>
        <dbReference type="SAM" id="MobiDB-lite"/>
    </source>
</evidence>
<feature type="compositionally biased region" description="Gly residues" evidence="1">
    <location>
        <begin position="55"/>
        <end position="64"/>
    </location>
</feature>
<proteinExistence type="predicted"/>
<protein>
    <submittedName>
        <fullName evidence="2">Uncharacterized protein</fullName>
    </submittedName>
</protein>
<feature type="region of interest" description="Disordered" evidence="1">
    <location>
        <begin position="1"/>
        <end position="168"/>
    </location>
</feature>
<reference evidence="2 3" key="1">
    <citation type="submission" date="2015-09" db="EMBL/GenBank/DDBJ databases">
        <title>Sorangium comparison.</title>
        <authorList>
            <person name="Zaburannyi N."/>
            <person name="Bunk B."/>
            <person name="Overmann J."/>
            <person name="Mueller R."/>
        </authorList>
    </citation>
    <scope>NUCLEOTIDE SEQUENCE [LARGE SCALE GENOMIC DNA]</scope>
    <source>
        <strain evidence="2 3">So ce836</strain>
    </source>
</reference>
<evidence type="ECO:0000313" key="3">
    <source>
        <dbReference type="Proteomes" id="UP000295497"/>
    </source>
</evidence>